<evidence type="ECO:0000313" key="2">
    <source>
        <dbReference type="Proteomes" id="UP001152523"/>
    </source>
</evidence>
<reference evidence="1" key="1">
    <citation type="submission" date="2022-07" db="EMBL/GenBank/DDBJ databases">
        <authorList>
            <person name="Macas J."/>
            <person name="Novak P."/>
            <person name="Neumann P."/>
        </authorList>
    </citation>
    <scope>NUCLEOTIDE SEQUENCE</scope>
</reference>
<name>A0AAV0FWX2_9ASTE</name>
<gene>
    <name evidence="1" type="ORF">CEPIT_LOCUS37877</name>
</gene>
<dbReference type="Proteomes" id="UP001152523">
    <property type="component" value="Unassembled WGS sequence"/>
</dbReference>
<organism evidence="1 2">
    <name type="scientific">Cuscuta epithymum</name>
    <dbReference type="NCBI Taxonomy" id="186058"/>
    <lineage>
        <taxon>Eukaryota</taxon>
        <taxon>Viridiplantae</taxon>
        <taxon>Streptophyta</taxon>
        <taxon>Embryophyta</taxon>
        <taxon>Tracheophyta</taxon>
        <taxon>Spermatophyta</taxon>
        <taxon>Magnoliopsida</taxon>
        <taxon>eudicotyledons</taxon>
        <taxon>Gunneridae</taxon>
        <taxon>Pentapetalae</taxon>
        <taxon>asterids</taxon>
        <taxon>lamiids</taxon>
        <taxon>Solanales</taxon>
        <taxon>Convolvulaceae</taxon>
        <taxon>Cuscuteae</taxon>
        <taxon>Cuscuta</taxon>
        <taxon>Cuscuta subgen. Cuscuta</taxon>
    </lineage>
</organism>
<evidence type="ECO:0000313" key="1">
    <source>
        <dbReference type="EMBL" id="CAH9139829.1"/>
    </source>
</evidence>
<protein>
    <submittedName>
        <fullName evidence="1">Uncharacterized protein</fullName>
    </submittedName>
</protein>
<accession>A0AAV0FWX2</accession>
<sequence>MSLATSSLSVNNDGEISPAEKQVTLWAKRTGQALTRQQLRALAQVLENNDVQDMDCLSWVLLGWSLRGESQLDEMINVLNSLQSNVSACLASNESFRKESCQLIKGLKVKLSQHAMAPKNQFLQPPIIPQPEQTLNFSGTLLTKEMSTSSVPSANVKTSGMPCLKSLLKRQAPMKAPAVPKAVPSVLSVNEKMAAIINSTVSGNFQDGTYSPEDVASFLAAMRKSSLQFAPFYTKPDLDRAIWNFMKQNGYPAKNISKTMHAHIVADALADYLQNASKN</sequence>
<proteinExistence type="predicted"/>
<dbReference type="AlphaFoldDB" id="A0AAV0FWX2"/>
<comment type="caution">
    <text evidence="1">The sequence shown here is derived from an EMBL/GenBank/DDBJ whole genome shotgun (WGS) entry which is preliminary data.</text>
</comment>
<dbReference type="EMBL" id="CAMAPF010001020">
    <property type="protein sequence ID" value="CAH9139829.1"/>
    <property type="molecule type" value="Genomic_DNA"/>
</dbReference>
<keyword evidence="2" id="KW-1185">Reference proteome</keyword>